<reference evidence="3 4" key="1">
    <citation type="journal article" date="2022" name="Allergy">
        <title>Genome assembly and annotation of Periplaneta americana reveal a comprehensive cockroach allergen profile.</title>
        <authorList>
            <person name="Wang L."/>
            <person name="Xiong Q."/>
            <person name="Saelim N."/>
            <person name="Wang L."/>
            <person name="Nong W."/>
            <person name="Wan A.T."/>
            <person name="Shi M."/>
            <person name="Liu X."/>
            <person name="Cao Q."/>
            <person name="Hui J.H.L."/>
            <person name="Sookrung N."/>
            <person name="Leung T.F."/>
            <person name="Tungtrongchitr A."/>
            <person name="Tsui S.K.W."/>
        </authorList>
    </citation>
    <scope>NUCLEOTIDE SEQUENCE [LARGE SCALE GENOMIC DNA]</scope>
    <source>
        <strain evidence="3">PWHHKU_190912</strain>
    </source>
</reference>
<proteinExistence type="predicted"/>
<keyword evidence="1" id="KW-1133">Transmembrane helix</keyword>
<keyword evidence="1" id="KW-0472">Membrane</keyword>
<keyword evidence="1" id="KW-0812">Transmembrane</keyword>
<dbReference type="InterPro" id="IPR057074">
    <property type="entry name" value="IR75A_N"/>
</dbReference>
<comment type="caution">
    <text evidence="3">The sequence shown here is derived from an EMBL/GenBank/DDBJ whole genome shotgun (WGS) entry which is preliminary data.</text>
</comment>
<dbReference type="EMBL" id="JAJSOF020000017">
    <property type="protein sequence ID" value="KAJ4439292.1"/>
    <property type="molecule type" value="Genomic_DNA"/>
</dbReference>
<dbReference type="Proteomes" id="UP001148838">
    <property type="component" value="Unassembled WGS sequence"/>
</dbReference>
<evidence type="ECO:0000256" key="1">
    <source>
        <dbReference type="SAM" id="Phobius"/>
    </source>
</evidence>
<dbReference type="Pfam" id="PF24576">
    <property type="entry name" value="IR75A_N"/>
    <property type="match status" value="1"/>
</dbReference>
<organism evidence="3 4">
    <name type="scientific">Periplaneta americana</name>
    <name type="common">American cockroach</name>
    <name type="synonym">Blatta americana</name>
    <dbReference type="NCBI Taxonomy" id="6978"/>
    <lineage>
        <taxon>Eukaryota</taxon>
        <taxon>Metazoa</taxon>
        <taxon>Ecdysozoa</taxon>
        <taxon>Arthropoda</taxon>
        <taxon>Hexapoda</taxon>
        <taxon>Insecta</taxon>
        <taxon>Pterygota</taxon>
        <taxon>Neoptera</taxon>
        <taxon>Polyneoptera</taxon>
        <taxon>Dictyoptera</taxon>
        <taxon>Blattodea</taxon>
        <taxon>Blattoidea</taxon>
        <taxon>Blattidae</taxon>
        <taxon>Blattinae</taxon>
        <taxon>Periplaneta</taxon>
    </lineage>
</organism>
<name>A0ABQ8T059_PERAM</name>
<feature type="domain" description="Ionotropic receptor 75a N-terminal" evidence="2">
    <location>
        <begin position="16"/>
        <end position="184"/>
    </location>
</feature>
<sequence length="486" mass="54791">MIDVGATYDANALKITKSFMGKGVRVKIQNIDEPMTMSSLLSVDYYKLAVILDWQCERGSYILKEASKNNLFSMLHFWLVFLDNAAEDHLINNAAIETNGTWMLSSEDQLLSELESLLILLNSQFTLVRSGSQQDQFLLQDVYRILPRLPLIFTPLQKWSPGQKYPDSPKRNDFGGITLQSATVILGVWREGDHVLAFDSVRHVLLMPTSESMGDQMRMEPGDIAHQACSAKMNNIPYKIGKTTLKNMRSYELQLDIYAVEQRFSAHCTLGLASVTRGEGTALREKAESDALAGLKVIEIGPATSKYGEDIWEQFMDPRYKHINSFTKKGYALSERLATYHNFKLNITPMHSWGFPINVTATEVAYDGVVGLLYRREIDMTSTGLIFKLWRIGILDYSGEIGIFEGRFIFLKPSLSDISNIYTLPFTPSVWLTYFVVLAILTVAMFIVQNTESRMNDSDTTEPMSIPEAVITSISVVCQEGELVKK</sequence>
<evidence type="ECO:0000259" key="2">
    <source>
        <dbReference type="Pfam" id="PF24576"/>
    </source>
</evidence>
<protein>
    <recommendedName>
        <fullName evidence="2">Ionotropic receptor 75a N-terminal domain-containing protein</fullName>
    </recommendedName>
</protein>
<dbReference type="SUPFAM" id="SSF53850">
    <property type="entry name" value="Periplasmic binding protein-like II"/>
    <property type="match status" value="1"/>
</dbReference>
<keyword evidence="4" id="KW-1185">Reference proteome</keyword>
<feature type="transmembrane region" description="Helical" evidence="1">
    <location>
        <begin position="429"/>
        <end position="448"/>
    </location>
</feature>
<evidence type="ECO:0000313" key="3">
    <source>
        <dbReference type="EMBL" id="KAJ4439292.1"/>
    </source>
</evidence>
<evidence type="ECO:0000313" key="4">
    <source>
        <dbReference type="Proteomes" id="UP001148838"/>
    </source>
</evidence>
<gene>
    <name evidence="3" type="ORF">ANN_07413</name>
</gene>
<accession>A0ABQ8T059</accession>